<dbReference type="Proteomes" id="UP001343724">
    <property type="component" value="Unassembled WGS sequence"/>
</dbReference>
<evidence type="ECO:0000313" key="4">
    <source>
        <dbReference type="Proteomes" id="UP001343724"/>
    </source>
</evidence>
<dbReference type="InterPro" id="IPR011741">
    <property type="entry name" value="Phg_2220_C"/>
</dbReference>
<gene>
    <name evidence="3" type="ORF">VJ920_03565</name>
</gene>
<feature type="domain" description="Phage conserved hypothetical protein C-terminal" evidence="2">
    <location>
        <begin position="137"/>
        <end position="215"/>
    </location>
</feature>
<dbReference type="RefSeq" id="WP_326439562.1">
    <property type="nucleotide sequence ID" value="NZ_JAYMFH010000003.1"/>
</dbReference>
<dbReference type="EMBL" id="JAYMFH010000003">
    <property type="protein sequence ID" value="MEC4294387.1"/>
    <property type="molecule type" value="Genomic_DNA"/>
</dbReference>
<feature type="region of interest" description="Disordered" evidence="1">
    <location>
        <begin position="57"/>
        <end position="109"/>
    </location>
</feature>
<evidence type="ECO:0000259" key="2">
    <source>
        <dbReference type="Pfam" id="PF09524"/>
    </source>
</evidence>
<name>A0ABU6IX16_9ACTN</name>
<organism evidence="3 4">
    <name type="scientific">Adlercreutzia shanghongiae</name>
    <dbReference type="NCBI Taxonomy" id="3111773"/>
    <lineage>
        <taxon>Bacteria</taxon>
        <taxon>Bacillati</taxon>
        <taxon>Actinomycetota</taxon>
        <taxon>Coriobacteriia</taxon>
        <taxon>Eggerthellales</taxon>
        <taxon>Eggerthellaceae</taxon>
        <taxon>Adlercreutzia</taxon>
    </lineage>
</organism>
<dbReference type="NCBIfam" id="TIGR02220">
    <property type="entry name" value="phg_TIGR02220"/>
    <property type="match status" value="1"/>
</dbReference>
<dbReference type="Pfam" id="PF09524">
    <property type="entry name" value="Phg_2220_C"/>
    <property type="match status" value="1"/>
</dbReference>
<sequence length="236" mass="26060">MNFFEGYFDTGQQIGSWEARCEYWGALVHFFHTGEVPDIASAEARIAFTASKPSVELSRKRASAGRDGGEAKAANAAKSEASRKKTDKQASGKSEAKQKQTVKQKPRNMNMKMKEKMKGEKTLLSAGEADALPYEAIVARLNEAAGTKFRADSAQTRSMINGRFAEGYTLDDFFHVIDVKCAKWNREPRPGEKDMRPYLRPKTLFAPGNFESYVNEIGGGAGVDLGKWAKPDDSAF</sequence>
<evidence type="ECO:0000313" key="3">
    <source>
        <dbReference type="EMBL" id="MEC4294387.1"/>
    </source>
</evidence>
<feature type="compositionally biased region" description="Basic and acidic residues" evidence="1">
    <location>
        <begin position="80"/>
        <end position="98"/>
    </location>
</feature>
<evidence type="ECO:0000256" key="1">
    <source>
        <dbReference type="SAM" id="MobiDB-lite"/>
    </source>
</evidence>
<keyword evidence="4" id="KW-1185">Reference proteome</keyword>
<proteinExistence type="predicted"/>
<comment type="caution">
    <text evidence="3">The sequence shown here is derived from an EMBL/GenBank/DDBJ whole genome shotgun (WGS) entry which is preliminary data.</text>
</comment>
<protein>
    <submittedName>
        <fullName evidence="3">Conserved phage C-terminal domain-containing protein</fullName>
    </submittedName>
</protein>
<reference evidence="3 4" key="1">
    <citation type="submission" date="2024-01" db="EMBL/GenBank/DDBJ databases">
        <title>novel species in genus Adlercreutzia.</title>
        <authorList>
            <person name="Liu X."/>
        </authorList>
    </citation>
    <scope>NUCLEOTIDE SEQUENCE [LARGE SCALE GENOMIC DNA]</scope>
    <source>
        <strain evidence="3 4">R22</strain>
    </source>
</reference>
<accession>A0ABU6IX16</accession>